<dbReference type="RefSeq" id="WP_148780965.1">
    <property type="nucleotide sequence ID" value="NZ_VNHU01000001.1"/>
</dbReference>
<comment type="caution">
    <text evidence="2">The sequence shown here is derived from an EMBL/GenBank/DDBJ whole genome shotgun (WGS) entry which is preliminary data.</text>
</comment>
<keyword evidence="1" id="KW-0732">Signal</keyword>
<protein>
    <recommendedName>
        <fullName evidence="4">Lipoprotein</fullName>
    </recommendedName>
</protein>
<keyword evidence="3" id="KW-1185">Reference proteome</keyword>
<evidence type="ECO:0008006" key="4">
    <source>
        <dbReference type="Google" id="ProtNLM"/>
    </source>
</evidence>
<dbReference type="Proteomes" id="UP000324376">
    <property type="component" value="Unassembled WGS sequence"/>
</dbReference>
<organism evidence="2 3">
    <name type="scientific">Aquimarina intermedia</name>
    <dbReference type="NCBI Taxonomy" id="350814"/>
    <lineage>
        <taxon>Bacteria</taxon>
        <taxon>Pseudomonadati</taxon>
        <taxon>Bacteroidota</taxon>
        <taxon>Flavobacteriia</taxon>
        <taxon>Flavobacteriales</taxon>
        <taxon>Flavobacteriaceae</taxon>
        <taxon>Aquimarina</taxon>
    </lineage>
</organism>
<evidence type="ECO:0000313" key="2">
    <source>
        <dbReference type="EMBL" id="TYP76928.1"/>
    </source>
</evidence>
<reference evidence="2 3" key="1">
    <citation type="submission" date="2019-07" db="EMBL/GenBank/DDBJ databases">
        <title>Genomic Encyclopedia of Archaeal and Bacterial Type Strains, Phase II (KMG-II): from individual species to whole genera.</title>
        <authorList>
            <person name="Goeker M."/>
        </authorList>
    </citation>
    <scope>NUCLEOTIDE SEQUENCE [LARGE SCALE GENOMIC DNA]</scope>
    <source>
        <strain evidence="2 3">DSM 17527</strain>
    </source>
</reference>
<gene>
    <name evidence="2" type="ORF">BD809_10174</name>
</gene>
<dbReference type="AlphaFoldDB" id="A0A5S5CE47"/>
<proteinExistence type="predicted"/>
<name>A0A5S5CE47_9FLAO</name>
<evidence type="ECO:0000256" key="1">
    <source>
        <dbReference type="SAM" id="SignalP"/>
    </source>
</evidence>
<feature type="signal peptide" evidence="1">
    <location>
        <begin position="1"/>
        <end position="20"/>
    </location>
</feature>
<evidence type="ECO:0000313" key="3">
    <source>
        <dbReference type="Proteomes" id="UP000324376"/>
    </source>
</evidence>
<dbReference type="EMBL" id="VNHU01000001">
    <property type="protein sequence ID" value="TYP76928.1"/>
    <property type="molecule type" value="Genomic_DNA"/>
</dbReference>
<accession>A0A5S5CE47</accession>
<sequence>MKKILILCVSILAIGLTSCGSDDDAGFDCLKLTTDVSTAASAYAENQTTENCNAYKQSLEAYLEGNCFPDEQSEASFREQLEGLTCS</sequence>
<feature type="chain" id="PRO_5024377937" description="Lipoprotein" evidence="1">
    <location>
        <begin position="21"/>
        <end position="87"/>
    </location>
</feature>
<dbReference type="OrthoDB" id="1161488at2"/>
<dbReference type="PROSITE" id="PS51257">
    <property type="entry name" value="PROKAR_LIPOPROTEIN"/>
    <property type="match status" value="1"/>
</dbReference>